<protein>
    <submittedName>
        <fullName evidence="9 10">Myosin-binding protein 1-like</fullName>
    </submittedName>
</protein>
<sequence length="784" mass="87262">METSSVEVCTERIFLTSLLSALSEWLLIIMLFFDSIFSFFITKCAHLWKLRTPCLLCSRLDHVFGSEKRGFIWKLICGNHKKEISSLVLCHAHNKLVNVHEMCESCLFSFATINKSNAETYRLLVGKLGEDPYPGIDRDPLLGDRELDTSSQRYCSCCNEPCVSSRGLVQTLIQTRSSGLEAEDLNDPLSRSVVQYEDVSQESPSNQPMLFGPSHPNETKGDNSLPHVQYSGLKITSDTESDGNGITLEAEHMEPNLISLASDLTSTKLIEPASAPEPLVLEPPVLIGDALPPIECGVSLGHGLDELTPKQAKANGSFSSQTDLLSLDNTIPPSNTMANSVEVLEESYVARSEEYETECGETEKAGILAIKTTSEAGSEAQPVTSDGAQVAPNILELGDAYKLAVGTRGVRQLSGKLSEQWIGKDSSRVSEDLKLLFSQLSFNRMNDQSRDMSPRLSINGDEPRNFDVSSAVGMQILQRRVTLERNESGLESLDGSIVSEIEGENMVDRLKRQVDHDKRLMSCLYKELEEERNASAIAANQAMAMITRLQEEKANLHMEALQCLRMMEEQSEYDDDALQKANDLINEKDKEIQDLEAELEYYRIKFPNEFTIDNLVATSNVKERDIGVVHLESNQIGAIPEIHDKVGSEGGTYNSLLLEFEDEKLDIMQYLMKLENMLHTFSNNEVSMNFGNGEYFGNKGNLSSGADDLDFDKEGSELDCSDRNSLSSLGNEISNLNKRMEALESDKNFLEHSINSLRKGEEGLQFVQEIASHLRELRKIGIRS</sequence>
<evidence type="ECO:0000256" key="4">
    <source>
        <dbReference type="ARBA" id="ARBA00023136"/>
    </source>
</evidence>
<comment type="subcellular location">
    <subcellularLocation>
        <location evidence="1">Membrane</location>
        <topology evidence="1">Single-pass membrane protein</topology>
    </subcellularLocation>
</comment>
<evidence type="ECO:0000256" key="1">
    <source>
        <dbReference type="ARBA" id="ARBA00004167"/>
    </source>
</evidence>
<dbReference type="GeneID" id="111013070"/>
<evidence type="ECO:0000313" key="9">
    <source>
        <dbReference type="RefSeq" id="XP_022143127.1"/>
    </source>
</evidence>
<feature type="coiled-coil region" evidence="5">
    <location>
        <begin position="539"/>
        <end position="605"/>
    </location>
</feature>
<evidence type="ECO:0000256" key="2">
    <source>
        <dbReference type="ARBA" id="ARBA00022692"/>
    </source>
</evidence>
<evidence type="ECO:0000256" key="5">
    <source>
        <dbReference type="SAM" id="Coils"/>
    </source>
</evidence>
<keyword evidence="8" id="KW-1185">Reference proteome</keyword>
<dbReference type="GO" id="GO:0080115">
    <property type="term" value="F:myosin XI tail binding"/>
    <property type="evidence" value="ECO:0007669"/>
    <property type="project" value="UniProtKB-ARBA"/>
</dbReference>
<keyword evidence="5" id="KW-0175">Coiled coil</keyword>
<dbReference type="InterPro" id="IPR039306">
    <property type="entry name" value="MYOB"/>
</dbReference>
<organism evidence="8 9">
    <name type="scientific">Momordica charantia</name>
    <name type="common">Bitter gourd</name>
    <name type="synonym">Balsam pear</name>
    <dbReference type="NCBI Taxonomy" id="3673"/>
    <lineage>
        <taxon>Eukaryota</taxon>
        <taxon>Viridiplantae</taxon>
        <taxon>Streptophyta</taxon>
        <taxon>Embryophyta</taxon>
        <taxon>Tracheophyta</taxon>
        <taxon>Spermatophyta</taxon>
        <taxon>Magnoliopsida</taxon>
        <taxon>eudicotyledons</taxon>
        <taxon>Gunneridae</taxon>
        <taxon>Pentapetalae</taxon>
        <taxon>rosids</taxon>
        <taxon>fabids</taxon>
        <taxon>Cucurbitales</taxon>
        <taxon>Cucurbitaceae</taxon>
        <taxon>Momordiceae</taxon>
        <taxon>Momordica</taxon>
    </lineage>
</organism>
<dbReference type="OrthoDB" id="1047602at2759"/>
<feature type="coiled-coil region" evidence="5">
    <location>
        <begin position="726"/>
        <end position="760"/>
    </location>
</feature>
<dbReference type="Proteomes" id="UP000504603">
    <property type="component" value="Unplaced"/>
</dbReference>
<dbReference type="KEGG" id="mcha:111013070"/>
<evidence type="ECO:0000256" key="6">
    <source>
        <dbReference type="SAM" id="MobiDB-lite"/>
    </source>
</evidence>
<reference evidence="9 10" key="1">
    <citation type="submission" date="2025-04" db="UniProtKB">
        <authorList>
            <consortium name="RefSeq"/>
        </authorList>
    </citation>
    <scope>IDENTIFICATION</scope>
    <source>
        <strain evidence="9 10">OHB3-1</strain>
    </source>
</reference>
<dbReference type="RefSeq" id="XP_022143128.1">
    <property type="nucleotide sequence ID" value="XM_022287436.1"/>
</dbReference>
<keyword evidence="3" id="KW-1133">Transmembrane helix</keyword>
<proteinExistence type="predicted"/>
<dbReference type="RefSeq" id="XP_022143127.1">
    <property type="nucleotide sequence ID" value="XM_022287435.1"/>
</dbReference>
<evidence type="ECO:0000313" key="8">
    <source>
        <dbReference type="Proteomes" id="UP000504603"/>
    </source>
</evidence>
<evidence type="ECO:0000259" key="7">
    <source>
        <dbReference type="PROSITE" id="PS51775"/>
    </source>
</evidence>
<feature type="domain" description="GTD-binding" evidence="7">
    <location>
        <begin position="505"/>
        <end position="603"/>
    </location>
</feature>
<dbReference type="PANTHER" id="PTHR31448">
    <property type="entry name" value="MYOSIN-BINDING PROTEIN 2"/>
    <property type="match status" value="1"/>
</dbReference>
<keyword evidence="2" id="KW-0812">Transmembrane</keyword>
<dbReference type="GO" id="GO:0016020">
    <property type="term" value="C:membrane"/>
    <property type="evidence" value="ECO:0007669"/>
    <property type="project" value="UniProtKB-SubCell"/>
</dbReference>
<keyword evidence="4" id="KW-0472">Membrane</keyword>
<name>A0A6J1CPW1_MOMCH</name>
<dbReference type="PROSITE" id="PS51775">
    <property type="entry name" value="GTD_BINDING"/>
    <property type="match status" value="1"/>
</dbReference>
<feature type="region of interest" description="Disordered" evidence="6">
    <location>
        <begin position="199"/>
        <end position="220"/>
    </location>
</feature>
<accession>A0A6J1CPW1</accession>
<dbReference type="PANTHER" id="PTHR31448:SF32">
    <property type="entry name" value="MYOSIN-BINDING PROTEIN 1"/>
    <property type="match status" value="1"/>
</dbReference>
<gene>
    <name evidence="9 10" type="primary">LOC111013070</name>
</gene>
<evidence type="ECO:0000256" key="3">
    <source>
        <dbReference type="ARBA" id="ARBA00022989"/>
    </source>
</evidence>
<dbReference type="AlphaFoldDB" id="A0A6J1CPW1"/>
<dbReference type="Pfam" id="PF04576">
    <property type="entry name" value="Zein-binding"/>
    <property type="match status" value="1"/>
</dbReference>
<dbReference type="InterPro" id="IPR007656">
    <property type="entry name" value="GTD-bd"/>
</dbReference>
<evidence type="ECO:0000313" key="10">
    <source>
        <dbReference type="RefSeq" id="XP_022143128.1"/>
    </source>
</evidence>